<accession>A0AAD9H1I9</accession>
<keyword evidence="2" id="KW-1185">Reference proteome</keyword>
<dbReference type="AlphaFoldDB" id="A0AAD9H1I9"/>
<organism evidence="1 2">
    <name type="scientific">Phytophthora citrophthora</name>
    <dbReference type="NCBI Taxonomy" id="4793"/>
    <lineage>
        <taxon>Eukaryota</taxon>
        <taxon>Sar</taxon>
        <taxon>Stramenopiles</taxon>
        <taxon>Oomycota</taxon>
        <taxon>Peronosporomycetes</taxon>
        <taxon>Peronosporales</taxon>
        <taxon>Peronosporaceae</taxon>
        <taxon>Phytophthora</taxon>
    </lineage>
</organism>
<evidence type="ECO:0000313" key="1">
    <source>
        <dbReference type="EMBL" id="KAK1948088.1"/>
    </source>
</evidence>
<proteinExistence type="predicted"/>
<comment type="caution">
    <text evidence="1">The sequence shown here is derived from an EMBL/GenBank/DDBJ whole genome shotgun (WGS) entry which is preliminary data.</text>
</comment>
<dbReference type="EMBL" id="JASMQC010000001">
    <property type="protein sequence ID" value="KAK1948088.1"/>
    <property type="molecule type" value="Genomic_DNA"/>
</dbReference>
<gene>
    <name evidence="1" type="ORF">P3T76_000378</name>
</gene>
<sequence length="93" mass="10231">MKADLQTASLANLSLPPGMVWEQVMASIRSAYPGTQLHTITRQPAIAIIKYTRSQVTGNDAFRAIESVPMRNVAEYDPRPSLQFSVVHTIDCG</sequence>
<name>A0AAD9H1I9_9STRA</name>
<dbReference type="Proteomes" id="UP001259832">
    <property type="component" value="Unassembled WGS sequence"/>
</dbReference>
<reference evidence="1" key="1">
    <citation type="submission" date="2023-08" db="EMBL/GenBank/DDBJ databases">
        <title>Reference Genome Resource for the Citrus Pathogen Phytophthora citrophthora.</title>
        <authorList>
            <person name="Moller H."/>
            <person name="Coetzee B."/>
            <person name="Rose L.J."/>
            <person name="Van Niekerk J.M."/>
        </authorList>
    </citation>
    <scope>NUCLEOTIDE SEQUENCE</scope>
    <source>
        <strain evidence="1">STE-U-9442</strain>
    </source>
</reference>
<evidence type="ECO:0000313" key="2">
    <source>
        <dbReference type="Proteomes" id="UP001259832"/>
    </source>
</evidence>
<protein>
    <submittedName>
        <fullName evidence="1">Uncharacterized protein</fullName>
    </submittedName>
</protein>